<reference evidence="3" key="1">
    <citation type="journal article" date="2019" name="Int. J. Syst. Evol. Microbiol.">
        <title>The Global Catalogue of Microorganisms (GCM) 10K type strain sequencing project: providing services to taxonomists for standard genome sequencing and annotation.</title>
        <authorList>
            <consortium name="The Broad Institute Genomics Platform"/>
            <consortium name="The Broad Institute Genome Sequencing Center for Infectious Disease"/>
            <person name="Wu L."/>
            <person name="Ma J."/>
        </authorList>
    </citation>
    <scope>NUCLEOTIDE SEQUENCE [LARGE SCALE GENOMIC DNA]</scope>
    <source>
        <strain evidence="3">JCM 17633</strain>
    </source>
</reference>
<dbReference type="EMBL" id="BAABCB010000002">
    <property type="protein sequence ID" value="GAA4240761.1"/>
    <property type="molecule type" value="Genomic_DNA"/>
</dbReference>
<evidence type="ECO:0000313" key="2">
    <source>
        <dbReference type="EMBL" id="GAA4240761.1"/>
    </source>
</evidence>
<keyword evidence="3" id="KW-1185">Reference proteome</keyword>
<evidence type="ECO:0000256" key="1">
    <source>
        <dbReference type="SAM" id="Phobius"/>
    </source>
</evidence>
<sequence length="168" mass="19023">MNNVTGINIARFILLLLTQVVICNQINFLGYINPYIYIIFIFLFPIREERLVLLLVSFLLGMFVDMFSDSGGVHAAAAVSLAYVRPILLKSAFGMLYEHQSIKFSNTDMGSLISYISLGTLIHHLILFSLEIFNISNILLILQKTLFSSIFTIILSVLIIILFSRNKK</sequence>
<proteinExistence type="predicted"/>
<gene>
    <name evidence="2" type="ORF">GCM10022292_04600</name>
</gene>
<feature type="transmembrane region" description="Helical" evidence="1">
    <location>
        <begin position="74"/>
        <end position="97"/>
    </location>
</feature>
<dbReference type="Proteomes" id="UP001501682">
    <property type="component" value="Unassembled WGS sequence"/>
</dbReference>
<keyword evidence="1" id="KW-0472">Membrane</keyword>
<feature type="transmembrane region" description="Helical" evidence="1">
    <location>
        <begin position="109"/>
        <end position="133"/>
    </location>
</feature>
<feature type="transmembrane region" description="Helical" evidence="1">
    <location>
        <begin position="145"/>
        <end position="163"/>
    </location>
</feature>
<protein>
    <submittedName>
        <fullName evidence="2">Rod shape-determining protein MreD</fullName>
    </submittedName>
</protein>
<comment type="caution">
    <text evidence="2">The sequence shown here is derived from an EMBL/GenBank/DDBJ whole genome shotgun (WGS) entry which is preliminary data.</text>
</comment>
<keyword evidence="1" id="KW-0812">Transmembrane</keyword>
<keyword evidence="1" id="KW-1133">Transmembrane helix</keyword>
<name>A0ABP8CLQ1_9FLAO</name>
<feature type="transmembrane region" description="Helical" evidence="1">
    <location>
        <begin position="12"/>
        <end position="44"/>
    </location>
</feature>
<accession>A0ABP8CLQ1</accession>
<feature type="transmembrane region" description="Helical" evidence="1">
    <location>
        <begin position="51"/>
        <end position="68"/>
    </location>
</feature>
<organism evidence="2 3">
    <name type="scientific">Winogradskyella damuponensis</name>
    <dbReference type="NCBI Taxonomy" id="943939"/>
    <lineage>
        <taxon>Bacteria</taxon>
        <taxon>Pseudomonadati</taxon>
        <taxon>Bacteroidota</taxon>
        <taxon>Flavobacteriia</taxon>
        <taxon>Flavobacteriales</taxon>
        <taxon>Flavobacteriaceae</taxon>
        <taxon>Winogradskyella</taxon>
    </lineage>
</organism>
<evidence type="ECO:0000313" key="3">
    <source>
        <dbReference type="Proteomes" id="UP001501682"/>
    </source>
</evidence>